<keyword evidence="2" id="KW-0732">Signal</keyword>
<evidence type="ECO:0000313" key="5">
    <source>
        <dbReference type="Proteomes" id="UP000683575"/>
    </source>
</evidence>
<name>A0A975T0Q8_9ACTN</name>
<dbReference type="KEGG" id="nps:KRR39_06940"/>
<evidence type="ECO:0000256" key="1">
    <source>
        <dbReference type="ARBA" id="ARBA00022801"/>
    </source>
</evidence>
<protein>
    <submittedName>
        <fullName evidence="4">Transglycosylase family protein</fullName>
    </submittedName>
</protein>
<dbReference type="Proteomes" id="UP000683575">
    <property type="component" value="Chromosome"/>
</dbReference>
<dbReference type="InterPro" id="IPR010618">
    <property type="entry name" value="RPF"/>
</dbReference>
<dbReference type="Pfam" id="PF06737">
    <property type="entry name" value="Transglycosylas"/>
    <property type="match status" value="1"/>
</dbReference>
<sequence length="114" mass="12261">MRSRTSRFALPALALTATALLQPVLASAPADAAGRPWDRLAQCESGGRWHVATGNGYYGGLQFSAGTWRAFGGQRYASMAHRASRTEQIQVAERVLGAQGWGAWPSCSRQIGLR</sequence>
<feature type="domain" description="Resuscitation-promoting factor core lysozyme-like" evidence="3">
    <location>
        <begin position="35"/>
        <end position="107"/>
    </location>
</feature>
<organism evidence="4 5">
    <name type="scientific">Nocardioides panacis</name>
    <dbReference type="NCBI Taxonomy" id="2849501"/>
    <lineage>
        <taxon>Bacteria</taxon>
        <taxon>Bacillati</taxon>
        <taxon>Actinomycetota</taxon>
        <taxon>Actinomycetes</taxon>
        <taxon>Propionibacteriales</taxon>
        <taxon>Nocardioidaceae</taxon>
        <taxon>Nocardioides</taxon>
    </lineage>
</organism>
<evidence type="ECO:0000313" key="4">
    <source>
        <dbReference type="EMBL" id="QWZ09490.1"/>
    </source>
</evidence>
<keyword evidence="5" id="KW-1185">Reference proteome</keyword>
<dbReference type="AlphaFoldDB" id="A0A975T0Q8"/>
<evidence type="ECO:0000256" key="2">
    <source>
        <dbReference type="SAM" id="SignalP"/>
    </source>
</evidence>
<dbReference type="RefSeq" id="WP_216941336.1">
    <property type="nucleotide sequence ID" value="NZ_CP077062.1"/>
</dbReference>
<reference evidence="4" key="1">
    <citation type="submission" date="2021-06" db="EMBL/GenBank/DDBJ databases">
        <title>Complete genome sequence of Nocardioides sp. G188.</title>
        <authorList>
            <person name="Im W.-T."/>
        </authorList>
    </citation>
    <scope>NUCLEOTIDE SEQUENCE</scope>
    <source>
        <strain evidence="4">G188</strain>
    </source>
</reference>
<dbReference type="EMBL" id="CP077062">
    <property type="protein sequence ID" value="QWZ09490.1"/>
    <property type="molecule type" value="Genomic_DNA"/>
</dbReference>
<evidence type="ECO:0000259" key="3">
    <source>
        <dbReference type="Pfam" id="PF06737"/>
    </source>
</evidence>
<accession>A0A975T0Q8</accession>
<proteinExistence type="predicted"/>
<keyword evidence="1" id="KW-0378">Hydrolase</keyword>
<feature type="signal peptide" evidence="2">
    <location>
        <begin position="1"/>
        <end position="32"/>
    </location>
</feature>
<dbReference type="GO" id="GO:0016787">
    <property type="term" value="F:hydrolase activity"/>
    <property type="evidence" value="ECO:0007669"/>
    <property type="project" value="UniProtKB-KW"/>
</dbReference>
<feature type="chain" id="PRO_5039665219" evidence="2">
    <location>
        <begin position="33"/>
        <end position="114"/>
    </location>
</feature>
<dbReference type="CDD" id="cd13925">
    <property type="entry name" value="RPF"/>
    <property type="match status" value="1"/>
</dbReference>
<gene>
    <name evidence="4" type="ORF">KRR39_06940</name>
</gene>